<name>L0KBV7_HALHC</name>
<dbReference type="Pfam" id="PF01541">
    <property type="entry name" value="GIY-YIG"/>
    <property type="match status" value="1"/>
</dbReference>
<reference evidence="3" key="1">
    <citation type="submission" date="2012-02" db="EMBL/GenBank/DDBJ databases">
        <title>The complete genome of Halobacteroides halobius DSM 5150.</title>
        <authorList>
            <person name="Lucas S."/>
            <person name="Copeland A."/>
            <person name="Lapidus A."/>
            <person name="Glavina del Rio T."/>
            <person name="Dalin E."/>
            <person name="Tice H."/>
            <person name="Bruce D."/>
            <person name="Goodwin L."/>
            <person name="Pitluck S."/>
            <person name="Peters L."/>
            <person name="Mikhailova N."/>
            <person name="Gu W."/>
            <person name="Kyrpides N."/>
            <person name="Mavromatis K."/>
            <person name="Ivanova N."/>
            <person name="Brettin T."/>
            <person name="Detter J.C."/>
            <person name="Han C."/>
            <person name="Larimer F."/>
            <person name="Land M."/>
            <person name="Hauser L."/>
            <person name="Markowitz V."/>
            <person name="Cheng J.-F."/>
            <person name="Hugenholtz P."/>
            <person name="Woyke T."/>
            <person name="Wu D."/>
            <person name="Tindall B."/>
            <person name="Pomrenke H."/>
            <person name="Brambilla E."/>
            <person name="Klenk H.-P."/>
            <person name="Eisen J.A."/>
        </authorList>
    </citation>
    <scope>NUCLEOTIDE SEQUENCE [LARGE SCALE GENOMIC DNA]</scope>
    <source>
        <strain evidence="3">ATCC 35273 / DSM 5150 / MD-1</strain>
    </source>
</reference>
<accession>L0KBV7</accession>
<dbReference type="HOGENOM" id="CLU_1666962_0_0_9"/>
<protein>
    <recommendedName>
        <fullName evidence="1">GIY-YIG domain-containing protein</fullName>
    </recommendedName>
</protein>
<dbReference type="STRING" id="748449.Halha_2152"/>
<keyword evidence="3" id="KW-1185">Reference proteome</keyword>
<evidence type="ECO:0000313" key="3">
    <source>
        <dbReference type="Proteomes" id="UP000010880"/>
    </source>
</evidence>
<dbReference type="InterPro" id="IPR000305">
    <property type="entry name" value="GIY-YIG_endonuc"/>
</dbReference>
<sequence length="158" mass="17971">MDRDMKMKSIVTSVSTIFNGNQKAYIYILVSKKWEAVYVGQTNDALGTLGRLSSHMQPNGAFRKNFENKIGIGLEKANDVMLLSFVLPSKSEFINAGSSYREAVEYLVQKELQIIRGNLDPSFKVISNVRYIDLASKSIVKKCARKIVNKFKEKYEYL</sequence>
<evidence type="ECO:0000313" key="2">
    <source>
        <dbReference type="EMBL" id="AGB42035.1"/>
    </source>
</evidence>
<organism evidence="2 3">
    <name type="scientific">Halobacteroides halobius (strain ATCC 35273 / DSM 5150 / MD-1)</name>
    <dbReference type="NCBI Taxonomy" id="748449"/>
    <lineage>
        <taxon>Bacteria</taxon>
        <taxon>Bacillati</taxon>
        <taxon>Bacillota</taxon>
        <taxon>Clostridia</taxon>
        <taxon>Halanaerobiales</taxon>
        <taxon>Halobacteroidaceae</taxon>
        <taxon>Halobacteroides</taxon>
    </lineage>
</organism>
<dbReference type="OrthoDB" id="1429770at2"/>
<evidence type="ECO:0000259" key="1">
    <source>
        <dbReference type="Pfam" id="PF01541"/>
    </source>
</evidence>
<dbReference type="KEGG" id="hhl:Halha_2152"/>
<feature type="domain" description="GIY-YIG" evidence="1">
    <location>
        <begin position="23"/>
        <end position="105"/>
    </location>
</feature>
<dbReference type="eggNOG" id="ENOG503439J">
    <property type="taxonomic scope" value="Bacteria"/>
</dbReference>
<dbReference type="Proteomes" id="UP000010880">
    <property type="component" value="Chromosome"/>
</dbReference>
<proteinExistence type="predicted"/>
<gene>
    <name evidence="2" type="ordered locus">Halha_2152</name>
</gene>
<dbReference type="EMBL" id="CP003359">
    <property type="protein sequence ID" value="AGB42035.1"/>
    <property type="molecule type" value="Genomic_DNA"/>
</dbReference>
<dbReference type="AlphaFoldDB" id="L0KBV7"/>